<proteinExistence type="inferred from homology"/>
<dbReference type="CDD" id="cd02027">
    <property type="entry name" value="APSK"/>
    <property type="match status" value="1"/>
</dbReference>
<feature type="domain" description="APS kinase" evidence="8">
    <location>
        <begin position="9"/>
        <end position="155"/>
    </location>
</feature>
<dbReference type="InterPro" id="IPR050512">
    <property type="entry name" value="Sulf_AdTrans/APS_kinase"/>
</dbReference>
<dbReference type="Gene3D" id="3.40.50.300">
    <property type="entry name" value="P-loop containing nucleotide triphosphate hydrolases"/>
    <property type="match status" value="1"/>
</dbReference>
<dbReference type="NCBIfam" id="TIGR00455">
    <property type="entry name" value="apsK"/>
    <property type="match status" value="1"/>
</dbReference>
<dbReference type="Proteomes" id="UP001325479">
    <property type="component" value="Chromosome"/>
</dbReference>
<comment type="catalytic activity">
    <reaction evidence="1 6 7">
        <text>adenosine 5'-phosphosulfate + ATP = 3'-phosphoadenylyl sulfate + ADP + H(+)</text>
        <dbReference type="Rhea" id="RHEA:24152"/>
        <dbReference type="ChEBI" id="CHEBI:15378"/>
        <dbReference type="ChEBI" id="CHEBI:30616"/>
        <dbReference type="ChEBI" id="CHEBI:58243"/>
        <dbReference type="ChEBI" id="CHEBI:58339"/>
        <dbReference type="ChEBI" id="CHEBI:456216"/>
        <dbReference type="EC" id="2.7.1.25"/>
    </reaction>
</comment>
<reference evidence="9 10" key="1">
    <citation type="submission" date="2023-12" db="EMBL/GenBank/DDBJ databases">
        <title>Genome sequencing and assembly of bacterial species from a model synthetic community.</title>
        <authorList>
            <person name="Hogle S.L."/>
        </authorList>
    </citation>
    <scope>NUCLEOTIDE SEQUENCE [LARGE SCALE GENOMIC DNA]</scope>
    <source>
        <strain evidence="9 10">HAMBI 2494</strain>
    </source>
</reference>
<keyword evidence="4 6" id="KW-0547">Nucleotide-binding</keyword>
<dbReference type="Pfam" id="PF01583">
    <property type="entry name" value="APS_kinase"/>
    <property type="match status" value="1"/>
</dbReference>
<evidence type="ECO:0000256" key="6">
    <source>
        <dbReference type="HAMAP-Rule" id="MF_00065"/>
    </source>
</evidence>
<evidence type="ECO:0000313" key="10">
    <source>
        <dbReference type="Proteomes" id="UP001325479"/>
    </source>
</evidence>
<dbReference type="EMBL" id="CP139965">
    <property type="protein sequence ID" value="WQD76856.1"/>
    <property type="molecule type" value="Genomic_DNA"/>
</dbReference>
<dbReference type="SUPFAM" id="SSF52540">
    <property type="entry name" value="P-loop containing nucleoside triphosphate hydrolases"/>
    <property type="match status" value="1"/>
</dbReference>
<evidence type="ECO:0000256" key="2">
    <source>
        <dbReference type="ARBA" id="ARBA00012121"/>
    </source>
</evidence>
<name>A0ABZ0WHL4_9BURK</name>
<keyword evidence="5 6" id="KW-0067">ATP-binding</keyword>
<feature type="active site" description="Phosphoserine intermediate" evidence="6">
    <location>
        <position position="88"/>
    </location>
</feature>
<comment type="similarity">
    <text evidence="6 7">Belongs to the APS kinase family.</text>
</comment>
<evidence type="ECO:0000256" key="3">
    <source>
        <dbReference type="ARBA" id="ARBA00022679"/>
    </source>
</evidence>
<evidence type="ECO:0000256" key="4">
    <source>
        <dbReference type="ARBA" id="ARBA00022741"/>
    </source>
</evidence>
<keyword evidence="3 6" id="KW-0808">Transferase</keyword>
<sequence length="189" mass="20203">MTAAAPRPVVWMTGLPGAGKTTIARALFETLQNLNAKAIVLDGDTLRAGICSDLGFSEADRIENIRRIAHLAKLFQHEGYVVIVATISPFAQQRALARSIVGDGFIETFISAPPQLCAERDPKGMYAQAREGRIKQFTGVSSPYEPPLAPELVIDTSACRVEGAVATIVLRLGKGVRSGRDAKRAACNA</sequence>
<gene>
    <name evidence="6 9" type="primary">cysC</name>
    <name evidence="9" type="ORF">U0042_22670</name>
</gene>
<evidence type="ECO:0000256" key="5">
    <source>
        <dbReference type="ARBA" id="ARBA00022840"/>
    </source>
</evidence>
<dbReference type="HAMAP" id="MF_00065">
    <property type="entry name" value="Adenylyl_sulf_kinase"/>
    <property type="match status" value="1"/>
</dbReference>
<dbReference type="GO" id="GO:0004020">
    <property type="term" value="F:adenylylsulfate kinase activity"/>
    <property type="evidence" value="ECO:0007669"/>
    <property type="project" value="UniProtKB-EC"/>
</dbReference>
<evidence type="ECO:0000313" key="9">
    <source>
        <dbReference type="EMBL" id="WQD76856.1"/>
    </source>
</evidence>
<feature type="binding site" evidence="6">
    <location>
        <begin position="14"/>
        <end position="21"/>
    </location>
    <ligand>
        <name>ATP</name>
        <dbReference type="ChEBI" id="CHEBI:30616"/>
    </ligand>
</feature>
<evidence type="ECO:0000259" key="8">
    <source>
        <dbReference type="Pfam" id="PF01583"/>
    </source>
</evidence>
<dbReference type="PANTHER" id="PTHR42700:SF1">
    <property type="entry name" value="SULFATE ADENYLYLTRANSFERASE"/>
    <property type="match status" value="1"/>
</dbReference>
<evidence type="ECO:0000256" key="1">
    <source>
        <dbReference type="ARBA" id="ARBA00001823"/>
    </source>
</evidence>
<keyword evidence="10" id="KW-1185">Reference proteome</keyword>
<keyword evidence="6 7" id="KW-0418">Kinase</keyword>
<dbReference type="EC" id="2.7.1.25" evidence="2 6"/>
<organism evidence="9 10">
    <name type="scientific">Paraburkholderia kururiensis</name>
    <dbReference type="NCBI Taxonomy" id="984307"/>
    <lineage>
        <taxon>Bacteria</taxon>
        <taxon>Pseudomonadati</taxon>
        <taxon>Pseudomonadota</taxon>
        <taxon>Betaproteobacteria</taxon>
        <taxon>Burkholderiales</taxon>
        <taxon>Burkholderiaceae</taxon>
        <taxon>Paraburkholderia</taxon>
    </lineage>
</organism>
<evidence type="ECO:0000256" key="7">
    <source>
        <dbReference type="RuleBase" id="RU004347"/>
    </source>
</evidence>
<accession>A0ABZ0WHL4</accession>
<dbReference type="NCBIfam" id="NF003013">
    <property type="entry name" value="PRK03846.1"/>
    <property type="match status" value="1"/>
</dbReference>
<keyword evidence="6" id="KW-0597">Phosphoprotein</keyword>
<dbReference type="PANTHER" id="PTHR42700">
    <property type="entry name" value="SULFATE ADENYLYLTRANSFERASE"/>
    <property type="match status" value="1"/>
</dbReference>
<comment type="pathway">
    <text evidence="6 7">Sulfur metabolism; hydrogen sulfide biosynthesis; sulfite from sulfate: step 2/3.</text>
</comment>
<dbReference type="InterPro" id="IPR027417">
    <property type="entry name" value="P-loop_NTPase"/>
</dbReference>
<comment type="function">
    <text evidence="6 7">Catalyzes the synthesis of activated sulfate.</text>
</comment>
<protein>
    <recommendedName>
        <fullName evidence="2 6">Adenylyl-sulfate kinase</fullName>
        <ecNumber evidence="2 6">2.7.1.25</ecNumber>
    </recommendedName>
    <alternativeName>
        <fullName evidence="6">APS kinase</fullName>
    </alternativeName>
    <alternativeName>
        <fullName evidence="6">ATP adenosine-5'-phosphosulfate 3'-phosphotransferase</fullName>
    </alternativeName>
    <alternativeName>
        <fullName evidence="6">Adenosine-5'-phosphosulfate kinase</fullName>
    </alternativeName>
</protein>
<dbReference type="InterPro" id="IPR002891">
    <property type="entry name" value="APS"/>
</dbReference>
<dbReference type="InterPro" id="IPR059117">
    <property type="entry name" value="APS_kinase_dom"/>
</dbReference>